<evidence type="ECO:0000313" key="1">
    <source>
        <dbReference type="EMBL" id="RMC13511.1"/>
    </source>
</evidence>
<dbReference type="InterPro" id="IPR050195">
    <property type="entry name" value="Primate_lentivir_Gag_pol-like"/>
</dbReference>
<dbReference type="SUPFAM" id="SSF47943">
    <property type="entry name" value="Retrovirus capsid protein, N-terminal core domain"/>
    <property type="match status" value="1"/>
</dbReference>
<dbReference type="GO" id="GO:0016032">
    <property type="term" value="P:viral process"/>
    <property type="evidence" value="ECO:0007669"/>
    <property type="project" value="InterPro"/>
</dbReference>
<dbReference type="AlphaFoldDB" id="A0A3M0KLK6"/>
<accession>A0A3M0KLK6</accession>
<dbReference type="Proteomes" id="UP000269221">
    <property type="component" value="Unassembled WGS sequence"/>
</dbReference>
<comment type="caution">
    <text evidence="1">The sequence shown here is derived from an EMBL/GenBank/DDBJ whole genome shotgun (WGS) entry which is preliminary data.</text>
</comment>
<dbReference type="Gene3D" id="1.10.1200.30">
    <property type="match status" value="1"/>
</dbReference>
<dbReference type="Gene3D" id="1.10.375.10">
    <property type="entry name" value="Human Immunodeficiency Virus Type 1 Capsid Protein"/>
    <property type="match status" value="1"/>
</dbReference>
<proteinExistence type="predicted"/>
<reference evidence="1 2" key="1">
    <citation type="submission" date="2018-07" db="EMBL/GenBank/DDBJ databases">
        <title>A high quality draft genome assembly of the barn swallow (H. rustica rustica).</title>
        <authorList>
            <person name="Formenti G."/>
            <person name="Chiara M."/>
            <person name="Poveda L."/>
            <person name="Francoijs K.-J."/>
            <person name="Bonisoli-Alquati A."/>
            <person name="Canova L."/>
            <person name="Gianfranceschi L."/>
            <person name="Horner D.S."/>
            <person name="Saino N."/>
        </authorList>
    </citation>
    <scope>NUCLEOTIDE SEQUENCE [LARGE SCALE GENOMIC DNA]</scope>
    <source>
        <strain evidence="1">Chelidonia</strain>
        <tissue evidence="1">Blood</tissue>
    </source>
</reference>
<dbReference type="PANTHER" id="PTHR40389:SF3">
    <property type="entry name" value="IGE-BINDING PROTEIN"/>
    <property type="match status" value="1"/>
</dbReference>
<gene>
    <name evidence="1" type="ORF">DUI87_08587</name>
</gene>
<keyword evidence="2" id="KW-1185">Reference proteome</keyword>
<dbReference type="SUPFAM" id="SSF47353">
    <property type="entry name" value="Retrovirus capsid dimerization domain-like"/>
    <property type="match status" value="1"/>
</dbReference>
<dbReference type="InterPro" id="IPR008919">
    <property type="entry name" value="Retrov_capsid_N"/>
</dbReference>
<name>A0A3M0KLK6_HIRRU</name>
<dbReference type="PANTHER" id="PTHR40389">
    <property type="entry name" value="ENDOGENOUS RETROVIRUS GROUP K MEMBER 24 GAG POLYPROTEIN-RELATED"/>
    <property type="match status" value="1"/>
</dbReference>
<dbReference type="InterPro" id="IPR008916">
    <property type="entry name" value="Retrov_capsid_C"/>
</dbReference>
<evidence type="ECO:0000313" key="2">
    <source>
        <dbReference type="Proteomes" id="UP000269221"/>
    </source>
</evidence>
<sequence length="132" mass="14837">MFEVYDLIPYDCKYIATTILTDFQYILWEVKWRRALERLIASYDGGQNAALTLAQLADDPPHNRPKHQATDLLQNVVADIKEAAQKAILQIQPTVIPEGTFTEVKQGASEPFTSFIDHLTQAVEEQCSGEVA</sequence>
<dbReference type="EMBL" id="QRBI01000105">
    <property type="protein sequence ID" value="RMC13511.1"/>
    <property type="molecule type" value="Genomic_DNA"/>
</dbReference>
<dbReference type="STRING" id="333673.A0A3M0KLK6"/>
<organism evidence="1 2">
    <name type="scientific">Hirundo rustica rustica</name>
    <dbReference type="NCBI Taxonomy" id="333673"/>
    <lineage>
        <taxon>Eukaryota</taxon>
        <taxon>Metazoa</taxon>
        <taxon>Chordata</taxon>
        <taxon>Craniata</taxon>
        <taxon>Vertebrata</taxon>
        <taxon>Euteleostomi</taxon>
        <taxon>Archelosauria</taxon>
        <taxon>Archosauria</taxon>
        <taxon>Dinosauria</taxon>
        <taxon>Saurischia</taxon>
        <taxon>Theropoda</taxon>
        <taxon>Coelurosauria</taxon>
        <taxon>Aves</taxon>
        <taxon>Neognathae</taxon>
        <taxon>Neoaves</taxon>
        <taxon>Telluraves</taxon>
        <taxon>Australaves</taxon>
        <taxon>Passeriformes</taxon>
        <taxon>Sylvioidea</taxon>
        <taxon>Hirundinidae</taxon>
        <taxon>Hirundo</taxon>
    </lineage>
</organism>
<protein>
    <submittedName>
        <fullName evidence="1">Uncharacterized protein</fullName>
    </submittedName>
</protein>
<dbReference type="OrthoDB" id="9048915at2759"/>
<dbReference type="Pfam" id="PF00607">
    <property type="entry name" value="Gag_p24"/>
    <property type="match status" value="1"/>
</dbReference>